<gene>
    <name evidence="1" type="ORF">QVD17_26044</name>
</gene>
<dbReference type="Proteomes" id="UP001229421">
    <property type="component" value="Unassembled WGS sequence"/>
</dbReference>
<reference evidence="1" key="1">
    <citation type="journal article" date="2023" name="bioRxiv">
        <title>Improved chromosome-level genome assembly for marigold (Tagetes erecta).</title>
        <authorList>
            <person name="Jiang F."/>
            <person name="Yuan L."/>
            <person name="Wang S."/>
            <person name="Wang H."/>
            <person name="Xu D."/>
            <person name="Wang A."/>
            <person name="Fan W."/>
        </authorList>
    </citation>
    <scope>NUCLEOTIDE SEQUENCE</scope>
    <source>
        <strain evidence="1">WSJ</strain>
        <tissue evidence="1">Leaf</tissue>
    </source>
</reference>
<comment type="caution">
    <text evidence="1">The sequence shown here is derived from an EMBL/GenBank/DDBJ whole genome shotgun (WGS) entry which is preliminary data.</text>
</comment>
<organism evidence="1 2">
    <name type="scientific">Tagetes erecta</name>
    <name type="common">African marigold</name>
    <dbReference type="NCBI Taxonomy" id="13708"/>
    <lineage>
        <taxon>Eukaryota</taxon>
        <taxon>Viridiplantae</taxon>
        <taxon>Streptophyta</taxon>
        <taxon>Embryophyta</taxon>
        <taxon>Tracheophyta</taxon>
        <taxon>Spermatophyta</taxon>
        <taxon>Magnoliopsida</taxon>
        <taxon>eudicotyledons</taxon>
        <taxon>Gunneridae</taxon>
        <taxon>Pentapetalae</taxon>
        <taxon>asterids</taxon>
        <taxon>campanulids</taxon>
        <taxon>Asterales</taxon>
        <taxon>Asteraceae</taxon>
        <taxon>Asteroideae</taxon>
        <taxon>Heliantheae alliance</taxon>
        <taxon>Tageteae</taxon>
        <taxon>Tagetes</taxon>
    </lineage>
</organism>
<accession>A0AAD8NI77</accession>
<dbReference type="EMBL" id="JAUHHV010000007">
    <property type="protein sequence ID" value="KAK1416925.1"/>
    <property type="molecule type" value="Genomic_DNA"/>
</dbReference>
<name>A0AAD8NI77_TARER</name>
<proteinExistence type="predicted"/>
<evidence type="ECO:0000313" key="2">
    <source>
        <dbReference type="Proteomes" id="UP001229421"/>
    </source>
</evidence>
<dbReference type="AlphaFoldDB" id="A0AAD8NI77"/>
<protein>
    <submittedName>
        <fullName evidence="1">Uncharacterized protein</fullName>
    </submittedName>
</protein>
<sequence length="71" mass="8134">MLFLPLEAKQSLLPKFNTKLEKHTFRSHLSSSQARLCFPVFRSSNSVVAFIITLDHLITINHTNKQLLLTP</sequence>
<evidence type="ECO:0000313" key="1">
    <source>
        <dbReference type="EMBL" id="KAK1416925.1"/>
    </source>
</evidence>
<keyword evidence="2" id="KW-1185">Reference proteome</keyword>